<dbReference type="OMA" id="GRCKYIA"/>
<dbReference type="AlphaFoldDB" id="A0A1S0UAU4"/>
<protein>
    <submittedName>
        <fullName evidence="1">Uncharacterized protein</fullName>
    </submittedName>
</protein>
<name>A0A1S0UAU4_LOALO</name>
<proteinExistence type="predicted"/>
<sequence length="466" mass="52851">MLYKGLITKLKNEFLYVWSKSFGGEAVLDKRMVPTNRSMPSVGDWIVFSIKDDSNFVDDFIDIPDLLSTKLNGHGDVVVKTRISFRSSDISGCNLLAHSNDLGVVGIFQNFPNLNESYDYEVWVERIPQAFSNLERLYKTSWYISEGFPEQIVGTSLERYSSVRSLPSEHSSSMELPNGIFGGSCSDIATHTTKSSFSSGDIDSDELKEYNQLRGQSFSKQSYFTEQQFLYSQPCASTEGTQGEKMKKSKAVVGLVTSSLNGAAFIWSSALGRGMLSLCFGEQIRHGEWIKFIPSSLSDIYLQGHNELGRCKYIAKDWCIVNPVYPTRSYRTIVSVQVRLFIPESYRYGSSNLWVEFFGTVHDSLGRIAEFGPLNNILGRCLLVRIMEMKSACGTSSNWIVHKVLRLLENEESVPKLKSRSFAADALRYMYEDLRIHNAMKKVDWDLVEQLRETHLLSDDILEHRC</sequence>
<reference evidence="1" key="1">
    <citation type="submission" date="2012-04" db="EMBL/GenBank/DDBJ databases">
        <title>The Genome Sequence of Loa loa.</title>
        <authorList>
            <consortium name="The Broad Institute Genome Sequencing Platform"/>
            <consortium name="Broad Institute Genome Sequencing Center for Infectious Disease"/>
            <person name="Nutman T.B."/>
            <person name="Fink D.L."/>
            <person name="Russ C."/>
            <person name="Young S."/>
            <person name="Zeng Q."/>
            <person name="Gargeya S."/>
            <person name="Alvarado L."/>
            <person name="Berlin A."/>
            <person name="Chapman S.B."/>
            <person name="Chen Z."/>
            <person name="Freedman E."/>
            <person name="Gellesch M."/>
            <person name="Goldberg J."/>
            <person name="Griggs A."/>
            <person name="Gujja S."/>
            <person name="Heilman E.R."/>
            <person name="Heiman D."/>
            <person name="Howarth C."/>
            <person name="Mehta T."/>
            <person name="Neiman D."/>
            <person name="Pearson M."/>
            <person name="Roberts A."/>
            <person name="Saif S."/>
            <person name="Shea T."/>
            <person name="Shenoy N."/>
            <person name="Sisk P."/>
            <person name="Stolte C."/>
            <person name="Sykes S."/>
            <person name="White J."/>
            <person name="Yandava C."/>
            <person name="Haas B."/>
            <person name="Henn M.R."/>
            <person name="Nusbaum C."/>
            <person name="Birren B."/>
        </authorList>
    </citation>
    <scope>NUCLEOTIDE SEQUENCE [LARGE SCALE GENOMIC DNA]</scope>
</reference>
<organism evidence="1">
    <name type="scientific">Loa loa</name>
    <name type="common">Eye worm</name>
    <name type="synonym">Filaria loa</name>
    <dbReference type="NCBI Taxonomy" id="7209"/>
    <lineage>
        <taxon>Eukaryota</taxon>
        <taxon>Metazoa</taxon>
        <taxon>Ecdysozoa</taxon>
        <taxon>Nematoda</taxon>
        <taxon>Chromadorea</taxon>
        <taxon>Rhabditida</taxon>
        <taxon>Spirurina</taxon>
        <taxon>Spiruromorpha</taxon>
        <taxon>Filarioidea</taxon>
        <taxon>Onchocercidae</taxon>
        <taxon>Loa</taxon>
    </lineage>
</organism>
<accession>A0A1S0UAU4</accession>
<dbReference type="RefSeq" id="XP_003136416.2">
    <property type="nucleotide sequence ID" value="XM_003136368.2"/>
</dbReference>
<dbReference type="OrthoDB" id="5795091at2759"/>
<evidence type="ECO:0000313" key="1">
    <source>
        <dbReference type="EMBL" id="EFO27649.2"/>
    </source>
</evidence>
<dbReference type="InParanoid" id="A0A1S0UAU4"/>
<gene>
    <name evidence="1" type="ORF">LOAG_00828</name>
</gene>
<dbReference type="GeneID" id="9938197"/>
<dbReference type="CTD" id="9938197"/>
<dbReference type="KEGG" id="loa:LOAG_00828"/>
<dbReference type="EMBL" id="JH712083">
    <property type="protein sequence ID" value="EFO27649.2"/>
    <property type="molecule type" value="Genomic_DNA"/>
</dbReference>